<dbReference type="Proteomes" id="UP000242715">
    <property type="component" value="Unassembled WGS sequence"/>
</dbReference>
<dbReference type="InterPro" id="IPR036188">
    <property type="entry name" value="FAD/NAD-bd_sf"/>
</dbReference>
<comment type="similarity">
    <text evidence="2">Belongs to the flavin monoamine oxidase family.</text>
</comment>
<dbReference type="GO" id="GO:0016705">
    <property type="term" value="F:oxidoreductase activity, acting on paired donors, with incorporation or reduction of molecular oxygen"/>
    <property type="evidence" value="ECO:0007669"/>
    <property type="project" value="UniProtKB-ARBA"/>
</dbReference>
<evidence type="ECO:0000256" key="2">
    <source>
        <dbReference type="ARBA" id="ARBA00005995"/>
    </source>
</evidence>
<dbReference type="FunFam" id="1.10.10.10:FF:000064">
    <property type="entry name" value="Lysine-specific histone demethylase 1A"/>
    <property type="match status" value="1"/>
</dbReference>
<evidence type="ECO:0000256" key="3">
    <source>
        <dbReference type="ARBA" id="ARBA00022630"/>
    </source>
</evidence>
<dbReference type="InterPro" id="IPR036388">
    <property type="entry name" value="WH-like_DNA-bd_sf"/>
</dbReference>
<evidence type="ECO:0000313" key="10">
    <source>
        <dbReference type="Proteomes" id="UP000242715"/>
    </source>
</evidence>
<dbReference type="InterPro" id="IPR009057">
    <property type="entry name" value="Homeodomain-like_sf"/>
</dbReference>
<keyword evidence="10" id="KW-1185">Reference proteome</keyword>
<keyword evidence="6" id="KW-0560">Oxidoreductase</keyword>
<dbReference type="Gene3D" id="3.50.50.60">
    <property type="entry name" value="FAD/NAD(P)-binding domain"/>
    <property type="match status" value="1"/>
</dbReference>
<accession>A0A2Z6N5T1</accession>
<evidence type="ECO:0000256" key="4">
    <source>
        <dbReference type="ARBA" id="ARBA00022827"/>
    </source>
</evidence>
<proteinExistence type="inferred from homology"/>
<dbReference type="PANTHER" id="PTHR10742">
    <property type="entry name" value="FLAVIN MONOAMINE OXIDASE"/>
    <property type="match status" value="1"/>
</dbReference>
<keyword evidence="3" id="KW-0285">Flavoprotein</keyword>
<evidence type="ECO:0000256" key="6">
    <source>
        <dbReference type="ARBA" id="ARBA00023002"/>
    </source>
</evidence>
<evidence type="ECO:0000313" key="9">
    <source>
        <dbReference type="EMBL" id="GAU26899.1"/>
    </source>
</evidence>
<dbReference type="OrthoDB" id="5046242at2759"/>
<keyword evidence="5" id="KW-0156">Chromatin regulator</keyword>
<dbReference type="Gene3D" id="1.10.10.10">
    <property type="entry name" value="Winged helix-like DNA-binding domain superfamily/Winged helix DNA-binding domain"/>
    <property type="match status" value="1"/>
</dbReference>
<dbReference type="PRINTS" id="PR00419">
    <property type="entry name" value="ADXRDTASE"/>
</dbReference>
<feature type="region of interest" description="Disordered" evidence="7">
    <location>
        <begin position="60"/>
        <end position="153"/>
    </location>
</feature>
<dbReference type="InterPro" id="IPR035441">
    <property type="entry name" value="TFIIS/LEDGF_dom_sf"/>
</dbReference>
<dbReference type="PROSITE" id="PS50934">
    <property type="entry name" value="SWIRM"/>
    <property type="match status" value="1"/>
</dbReference>
<dbReference type="InterPro" id="IPR002937">
    <property type="entry name" value="Amino_oxidase"/>
</dbReference>
<dbReference type="GO" id="GO:0141052">
    <property type="term" value="F:histone H3 demethylase activity"/>
    <property type="evidence" value="ECO:0007669"/>
    <property type="project" value="UniProtKB-ARBA"/>
</dbReference>
<name>A0A2Z6N5T1_TRISU</name>
<organism evidence="9 10">
    <name type="scientific">Trifolium subterraneum</name>
    <name type="common">Subterranean clover</name>
    <dbReference type="NCBI Taxonomy" id="3900"/>
    <lineage>
        <taxon>Eukaryota</taxon>
        <taxon>Viridiplantae</taxon>
        <taxon>Streptophyta</taxon>
        <taxon>Embryophyta</taxon>
        <taxon>Tracheophyta</taxon>
        <taxon>Spermatophyta</taxon>
        <taxon>Magnoliopsida</taxon>
        <taxon>eudicotyledons</taxon>
        <taxon>Gunneridae</taxon>
        <taxon>Pentapetalae</taxon>
        <taxon>rosids</taxon>
        <taxon>fabids</taxon>
        <taxon>Fabales</taxon>
        <taxon>Fabaceae</taxon>
        <taxon>Papilionoideae</taxon>
        <taxon>50 kb inversion clade</taxon>
        <taxon>NPAAA clade</taxon>
        <taxon>Hologalegina</taxon>
        <taxon>IRL clade</taxon>
        <taxon>Trifolieae</taxon>
        <taxon>Trifolium</taxon>
    </lineage>
</organism>
<feature type="region of interest" description="Disordered" evidence="7">
    <location>
        <begin position="1"/>
        <end position="27"/>
    </location>
</feature>
<dbReference type="Pfam" id="PF04433">
    <property type="entry name" value="SWIRM"/>
    <property type="match status" value="1"/>
</dbReference>
<dbReference type="PANTHER" id="PTHR10742:SF410">
    <property type="entry name" value="LYSINE-SPECIFIC HISTONE DEMETHYLASE 2"/>
    <property type="match status" value="1"/>
</dbReference>
<dbReference type="SUPFAM" id="SSF54373">
    <property type="entry name" value="FAD-linked reductases, C-terminal domain"/>
    <property type="match status" value="1"/>
</dbReference>
<dbReference type="Pfam" id="PF01593">
    <property type="entry name" value="Amino_oxidase"/>
    <property type="match status" value="1"/>
</dbReference>
<comment type="cofactor">
    <cofactor evidence="1">
        <name>FAD</name>
        <dbReference type="ChEBI" id="CHEBI:57692"/>
    </cofactor>
</comment>
<feature type="compositionally biased region" description="Basic residues" evidence="7">
    <location>
        <begin position="131"/>
        <end position="145"/>
    </location>
</feature>
<feature type="domain" description="SWIRM" evidence="8">
    <location>
        <begin position="542"/>
        <end position="642"/>
    </location>
</feature>
<sequence length="1954" mass="213936">MEDSRLGTKKKKRSKPVEIGFDSDNDEPIGSLFKFKKNKKDVENSRVLADNDTLASFRKRLKGPKRDHGSETVSAVEGCDDDGLIEGGSGRSAAKDEEGGDDDMQVHHSSDQRMEESLSAIFNKSQSSSVKKSRAGLGSKKKRGHQNVDSGLEHGCKSLTENVDCVVESRSGSASALKSVERNHESDMFCSVSAMDDQNGGDDCFQEEKAKGVCDSNNPDGLSVDHSKRIIDCDGNRQQLSSVHVGDVCGASDEKVALHERFLDNSLNQCSSKLQDVEIIDTASPSKLGEGVCGFSETKELKNRLTDEIAEEQVCNGASEGVSTSYHTGLLIKSNENILNENVNNDMVSENIFQESSINGGIKLEAEFVSGRNCYDYSTSDTNAEVQDVVVCCSPEKHDVIASGSLSSVVPNGADEPELIVQSNHPDKPLEMCNIPKDSTVSILKCSSVLDPTQSDGSSIQSSIPDENGNVAEYHTSVSDFADNGGKISGIPRAARKTKMNKHGDMTYEGDADWEILINDKSLRTRGKQDSSLNAVEDSENVAVAAVSAGLKACAVGPIEKIKFKEILKRKGGLKEYLDCRNQILSLWSSDVARILPLAECGVSDIRSENESPRTSLIREVYAFLDQYGYINVGVASQKENVESSARHCYKLVKEKGFEESSTASLAGSEDGVSFIVGQAKMSYASMDVNDGLIKDFEDMTTEATDGMMHVNEAMMDSSNMAQPERKNYDDGENVGIQDGDSGIVHFSNSSVPLFKLPDCGLTSLVTMKQNNESKCVKHALGDTLHSDLETRKRVIIIGAGPAGLTAARHLNRQGFAVTVLEARNRIGGRVFTDHKSLSVPVDLGASIITGVEADVATERRPDPSSVVCAQLGLQLSVLNSDCPLYDIVTGQKVPADMDEALEAEYNSLLDDMVLVVARKGEQAMKMSLEDGLEYALKIRRMGHSKGSEETKQSNSADRAMEQNFDEILDPRERRVMDWHFAHLEYGCAALLKEVSLPYWNQDDVYGGFGGPHCMIKGGYSTVVESLGEGLAIHLDHVVTNVSYGIKEPSENNKVKVSTLNGNEFFGDAVLITVPLGCLKAKTIQFSPSLPEWKCSSIQRLGFGVLNKVILEFPTVFWDDAVDYFGATAEERSKRGHCFMFWNVKKTVGAPVLIALVVGKAAIDGQSLSSSDHVNHALKVLRKLFGEASVPDPLAYVVTDWGRDPYSFGAYSYVAVGASGEDYDILGRPVDNCLFFAGEATCKEHPDTVGGAMMSGLREAVRIIDILNTGNDNTAEVEALEAAQGQLDTERNEVRDIIKRLDAVELSNILYKNSFEGAPILTREALLREMFLNVKTNAGRLHVAKQLLSLPVGNLKSFAGSKEGLTVLNSWILDSMGKDGTQLLRHCLRLLVRVSTDLGAVRLSGMGKTVKEKVCVHTSRDIRAIASQLVNVWLELFRKEKASNGGLKLSRQATTVELSKRKSLKDSASGKPPLSIHQGAVENKGGLLNPLSAGSNSPSNTHAKKLHSKQGRQQSACDSRHDVCSSRSQGSIDKIPTKEENNHYAMSEEEKAALAAAEAARTKAIAAAKAYASAEARCSTLLQLPKIPSFHKFARREQYSQNDECDSRKKLSGGFFGRQDCVSEIDSRNCRVRDWSVDFSTACVNLDNSKIPVDNLSQRSHSNEIASHLNFGERSGESAAVDSNLYTKAWIDTAGDGVVKDHLAIERWQDQAAEADSYFSNQSIHLKDEEDSNAYSRLPSWKHDGVANESSVSQVTVNKEEASKGHSRGADHIKQAVVDYVGSLLLPLYKARKLDKDGYKAIMKKSATKVMEQATDAEKAMAVREFLDFKRRNKDCAMRCPQHRFMLCASHWSLFNHVRSLVLIIAYTSFQGCWLRKIMRITDGRLSPHQQYVNIGLRKYCCQGNYIPLAVSRVLAYIPIENYPHFYFGSTSVMGIAFYHFNGNWTGTRLYDSC</sequence>
<dbReference type="EMBL" id="DF973343">
    <property type="protein sequence ID" value="GAU26899.1"/>
    <property type="molecule type" value="Genomic_DNA"/>
</dbReference>
<dbReference type="InterPro" id="IPR007526">
    <property type="entry name" value="SWIRM"/>
</dbReference>
<dbReference type="SUPFAM" id="SSF51905">
    <property type="entry name" value="FAD/NAD(P)-binding domain"/>
    <property type="match status" value="1"/>
</dbReference>
<dbReference type="SUPFAM" id="SSF47676">
    <property type="entry name" value="Conserved domain common to transcription factors TFIIS, elongin A, CRSP70"/>
    <property type="match status" value="1"/>
</dbReference>
<dbReference type="Gene3D" id="3.90.660.10">
    <property type="match status" value="1"/>
</dbReference>
<feature type="compositionally biased region" description="Polar residues" evidence="7">
    <location>
        <begin position="1492"/>
        <end position="1501"/>
    </location>
</feature>
<reference evidence="10" key="1">
    <citation type="journal article" date="2017" name="Front. Plant Sci.">
        <title>Climate Clever Clovers: New Paradigm to Reduce the Environmental Footprint of Ruminants by Breeding Low Methanogenic Forages Utilizing Haplotype Variation.</title>
        <authorList>
            <person name="Kaur P."/>
            <person name="Appels R."/>
            <person name="Bayer P.E."/>
            <person name="Keeble-Gagnere G."/>
            <person name="Wang J."/>
            <person name="Hirakawa H."/>
            <person name="Shirasawa K."/>
            <person name="Vercoe P."/>
            <person name="Stefanova K."/>
            <person name="Durmic Z."/>
            <person name="Nichols P."/>
            <person name="Revell C."/>
            <person name="Isobe S.N."/>
            <person name="Edwards D."/>
            <person name="Erskine W."/>
        </authorList>
    </citation>
    <scope>NUCLEOTIDE SEQUENCE [LARGE SCALE GENOMIC DNA]</scope>
    <source>
        <strain evidence="10">cv. Daliak</strain>
    </source>
</reference>
<feature type="compositionally biased region" description="Polar residues" evidence="7">
    <location>
        <begin position="120"/>
        <end position="130"/>
    </location>
</feature>
<dbReference type="InterPro" id="IPR050281">
    <property type="entry name" value="Flavin_monoamine_oxidase"/>
</dbReference>
<feature type="compositionally biased region" description="Basic and acidic residues" evidence="7">
    <location>
        <begin position="104"/>
        <end position="116"/>
    </location>
</feature>
<evidence type="ECO:0000256" key="7">
    <source>
        <dbReference type="SAM" id="MobiDB-lite"/>
    </source>
</evidence>
<feature type="region of interest" description="Disordered" evidence="7">
    <location>
        <begin position="1458"/>
        <end position="1538"/>
    </location>
</feature>
<evidence type="ECO:0000259" key="8">
    <source>
        <dbReference type="PROSITE" id="PS50934"/>
    </source>
</evidence>
<evidence type="ECO:0000256" key="5">
    <source>
        <dbReference type="ARBA" id="ARBA00022853"/>
    </source>
</evidence>
<dbReference type="SUPFAM" id="SSF46689">
    <property type="entry name" value="Homeodomain-like"/>
    <property type="match status" value="1"/>
</dbReference>
<gene>
    <name evidence="9" type="ORF">TSUD_03020</name>
</gene>
<protein>
    <recommendedName>
        <fullName evidence="8">SWIRM domain-containing protein</fullName>
    </recommendedName>
</protein>
<keyword evidence="4" id="KW-0274">FAD</keyword>
<evidence type="ECO:0000256" key="1">
    <source>
        <dbReference type="ARBA" id="ARBA00001974"/>
    </source>
</evidence>